<comment type="caution">
    <text evidence="6">The sequence shown here is derived from an EMBL/GenBank/DDBJ whole genome shotgun (WGS) entry which is preliminary data.</text>
</comment>
<comment type="similarity">
    <text evidence="1">Belongs to the metallo-beta-lactamase superfamily.</text>
</comment>
<evidence type="ECO:0000256" key="3">
    <source>
        <dbReference type="ARBA" id="ARBA00022801"/>
    </source>
</evidence>
<dbReference type="PANTHER" id="PTHR42978:SF6">
    <property type="entry name" value="QUORUM-QUENCHING LACTONASE YTNP-RELATED"/>
    <property type="match status" value="1"/>
</dbReference>
<name>A0ABW8JVY3_9GAMM</name>
<dbReference type="InterPro" id="IPR036866">
    <property type="entry name" value="RibonucZ/Hydroxyglut_hydro"/>
</dbReference>
<evidence type="ECO:0000256" key="1">
    <source>
        <dbReference type="ARBA" id="ARBA00007749"/>
    </source>
</evidence>
<keyword evidence="3" id="KW-0378">Hydrolase</keyword>
<dbReference type="InterPro" id="IPR051013">
    <property type="entry name" value="MBL_superfamily_lactonases"/>
</dbReference>
<dbReference type="InterPro" id="IPR001279">
    <property type="entry name" value="Metallo-B-lactamas"/>
</dbReference>
<keyword evidence="2" id="KW-0479">Metal-binding</keyword>
<dbReference type="Gene3D" id="3.60.15.10">
    <property type="entry name" value="Ribonuclease Z/Hydroxyacylglutathione hydrolase-like"/>
    <property type="match status" value="1"/>
</dbReference>
<dbReference type="PANTHER" id="PTHR42978">
    <property type="entry name" value="QUORUM-QUENCHING LACTONASE YTNP-RELATED-RELATED"/>
    <property type="match status" value="1"/>
</dbReference>
<keyword evidence="4" id="KW-0862">Zinc</keyword>
<reference evidence="6 7" key="1">
    <citation type="submission" date="2020-10" db="EMBL/GenBank/DDBJ databases">
        <title>Phylogeny of dyella-like bacteria.</title>
        <authorList>
            <person name="Fu J."/>
        </authorList>
    </citation>
    <scope>NUCLEOTIDE SEQUENCE [LARGE SCALE GENOMIC DNA]</scope>
    <source>
        <strain evidence="6 7">Gsoil3046</strain>
    </source>
</reference>
<evidence type="ECO:0000256" key="2">
    <source>
        <dbReference type="ARBA" id="ARBA00022723"/>
    </source>
</evidence>
<accession>A0ABW8JVY3</accession>
<sequence length="288" mass="32004">MEMFSLIGNSQRLDGGAMFGNAPRALWSRWIAPDEHNRIPLACRCLLVKDLDGRNVLFETGIGAFFEPALRERYGVVEERHVLLDALAEAGLSHEDIDVVVLSHLHFDHAGGLLAPWAEAQAPRLLFPNARFLVGAEHWRRALDPHPRDRASFIPELPGLLEASGRLELVEGEHSTTLGEAVRFHYSDGHTPGLMMAEVGGVVFCADLIPGRHWVHLPITMGYDRWPEKLIEEKRDFLEDKLARGVRLFFTHDHDCALAEVTCDARGRFGTAHERASLGGSPSAMEAA</sequence>
<dbReference type="EMBL" id="JADIKM010000002">
    <property type="protein sequence ID" value="MFK2903830.1"/>
    <property type="molecule type" value="Genomic_DNA"/>
</dbReference>
<dbReference type="CDD" id="cd16281">
    <property type="entry name" value="metallo-hydrolase-like_MBL-fold"/>
    <property type="match status" value="1"/>
</dbReference>
<evidence type="ECO:0000256" key="4">
    <source>
        <dbReference type="ARBA" id="ARBA00022833"/>
    </source>
</evidence>
<evidence type="ECO:0000313" key="7">
    <source>
        <dbReference type="Proteomes" id="UP001620460"/>
    </source>
</evidence>
<feature type="domain" description="Metallo-beta-lactamase" evidence="5">
    <location>
        <begin position="42"/>
        <end position="252"/>
    </location>
</feature>
<dbReference type="Proteomes" id="UP001620460">
    <property type="component" value="Unassembled WGS sequence"/>
</dbReference>
<gene>
    <name evidence="6" type="ORF">ISP17_07630</name>
</gene>
<organism evidence="6 7">
    <name type="scientific">Dyella ginsengisoli</name>
    <dbReference type="NCBI Taxonomy" id="363848"/>
    <lineage>
        <taxon>Bacteria</taxon>
        <taxon>Pseudomonadati</taxon>
        <taxon>Pseudomonadota</taxon>
        <taxon>Gammaproteobacteria</taxon>
        <taxon>Lysobacterales</taxon>
        <taxon>Rhodanobacteraceae</taxon>
        <taxon>Dyella</taxon>
    </lineage>
</organism>
<dbReference type="RefSeq" id="WP_404631738.1">
    <property type="nucleotide sequence ID" value="NZ_JADIKM010000002.1"/>
</dbReference>
<evidence type="ECO:0000313" key="6">
    <source>
        <dbReference type="EMBL" id="MFK2903830.1"/>
    </source>
</evidence>
<proteinExistence type="inferred from homology"/>
<dbReference type="SMART" id="SM00849">
    <property type="entry name" value="Lactamase_B"/>
    <property type="match status" value="1"/>
</dbReference>
<dbReference type="Pfam" id="PF00753">
    <property type="entry name" value="Lactamase_B"/>
    <property type="match status" value="1"/>
</dbReference>
<dbReference type="SUPFAM" id="SSF56281">
    <property type="entry name" value="Metallo-hydrolase/oxidoreductase"/>
    <property type="match status" value="1"/>
</dbReference>
<protein>
    <submittedName>
        <fullName evidence="6">MBL fold metallo-hydrolase</fullName>
    </submittedName>
</protein>
<evidence type="ECO:0000259" key="5">
    <source>
        <dbReference type="SMART" id="SM00849"/>
    </source>
</evidence>
<keyword evidence="7" id="KW-1185">Reference proteome</keyword>